<evidence type="ECO:0000313" key="1">
    <source>
        <dbReference type="EMBL" id="RZS75513.1"/>
    </source>
</evidence>
<dbReference type="AlphaFoldDB" id="A0A4Q7N231"/>
<keyword evidence="2" id="KW-1185">Reference proteome</keyword>
<dbReference type="RefSeq" id="WP_130539879.1">
    <property type="nucleotide sequence ID" value="NZ_CP042431.1"/>
</dbReference>
<name>A0A4Q7N231_9BACT</name>
<dbReference type="Proteomes" id="UP000293874">
    <property type="component" value="Unassembled WGS sequence"/>
</dbReference>
<accession>A0A4Q7N231</accession>
<organism evidence="1 2">
    <name type="scientific">Pseudobacter ginsenosidimutans</name>
    <dbReference type="NCBI Taxonomy" id="661488"/>
    <lineage>
        <taxon>Bacteria</taxon>
        <taxon>Pseudomonadati</taxon>
        <taxon>Bacteroidota</taxon>
        <taxon>Chitinophagia</taxon>
        <taxon>Chitinophagales</taxon>
        <taxon>Chitinophagaceae</taxon>
        <taxon>Pseudobacter</taxon>
    </lineage>
</organism>
<dbReference type="OrthoDB" id="9909117at2"/>
<dbReference type="SUPFAM" id="SSF50969">
    <property type="entry name" value="YVTN repeat-like/Quinoprotein amine dehydrogenase"/>
    <property type="match status" value="1"/>
</dbReference>
<dbReference type="InterPro" id="IPR011044">
    <property type="entry name" value="Quino_amine_DH_bsu"/>
</dbReference>
<sequence>MKTIQIILMTLLVHLLQAQQVTRPLVAEWDRVHTWEDQLLYSIKCANGDIVLFCQPADRNLHMLRLNAAGKQLSDISFPAFRPFGRLEISSVKESKDGNLYVLLNTPERDPMIAKFSVKGQLLLAQSLLTELKRTSLSYSSSLFLKDSTVVCYGIKGGDLWEAVLDHKGSVITETIYAWEDDHYIMDIITAADGNPLILAKSETSDETGNNIGVTHLIRINNQRHTLEKWNSFPGRNASICLTSNGGYALTVDTATVSLNQSFVLHLLDHQLVLRNSVKLFDNETGISPAKISPWANGLLAITAIESGKLSLLVMDREARLQAKFSQENKEKVMLLRTVFLDEEKLGCLYEFDAGITSGSANMDWFRGKQIVFPLNKLTGKE</sequence>
<gene>
    <name evidence="1" type="ORF">EV199_1382</name>
</gene>
<comment type="caution">
    <text evidence="1">The sequence shown here is derived from an EMBL/GenBank/DDBJ whole genome shotgun (WGS) entry which is preliminary data.</text>
</comment>
<evidence type="ECO:0000313" key="2">
    <source>
        <dbReference type="Proteomes" id="UP000293874"/>
    </source>
</evidence>
<reference evidence="1 2" key="1">
    <citation type="submission" date="2019-02" db="EMBL/GenBank/DDBJ databases">
        <title>Genomic Encyclopedia of Type Strains, Phase IV (KMG-IV): sequencing the most valuable type-strain genomes for metagenomic binning, comparative biology and taxonomic classification.</title>
        <authorList>
            <person name="Goeker M."/>
        </authorList>
    </citation>
    <scope>NUCLEOTIDE SEQUENCE [LARGE SCALE GENOMIC DNA]</scope>
    <source>
        <strain evidence="1 2">DSM 18116</strain>
    </source>
</reference>
<protein>
    <submittedName>
        <fullName evidence="1">Uncharacterized protein</fullName>
    </submittedName>
</protein>
<proteinExistence type="predicted"/>
<dbReference type="EMBL" id="SGXA01000001">
    <property type="protein sequence ID" value="RZS75513.1"/>
    <property type="molecule type" value="Genomic_DNA"/>
</dbReference>